<name>A0A7S7AWQ6_9SPIR</name>
<dbReference type="EMBL" id="CP061839">
    <property type="protein sequence ID" value="QOW61177.1"/>
    <property type="molecule type" value="Genomic_DNA"/>
</dbReference>
<dbReference type="Proteomes" id="UP000593915">
    <property type="component" value="Chromosome"/>
</dbReference>
<accession>A0A7S7AWQ6</accession>
<protein>
    <submittedName>
        <fullName evidence="2">Uncharacterized protein</fullName>
    </submittedName>
</protein>
<keyword evidence="1" id="KW-1133">Transmembrane helix</keyword>
<feature type="transmembrane region" description="Helical" evidence="1">
    <location>
        <begin position="143"/>
        <end position="160"/>
    </location>
</feature>
<feature type="transmembrane region" description="Helical" evidence="1">
    <location>
        <begin position="21"/>
        <end position="39"/>
    </location>
</feature>
<feature type="transmembrane region" description="Helical" evidence="1">
    <location>
        <begin position="166"/>
        <end position="184"/>
    </location>
</feature>
<feature type="transmembrane region" description="Helical" evidence="1">
    <location>
        <begin position="85"/>
        <end position="105"/>
    </location>
</feature>
<gene>
    <name evidence="2" type="ORF">IFE08_01855</name>
</gene>
<sequence length="200" mass="22620">MNYFLILLKKELIECMQNKKFWSFVIFVISAVAAIFFAKRKLPEQVYLILIVMLVSQYVFDSCYNDIRSGGALFFLNIRCGSMHIIAAKAVYALIIGTFLFIPAAAFLLKEFGYADLIWLLPFFVFVTGLTYNAAILTKKSDLLTSLVTSALTLGFLQLLPYIPSLFLRFVILCFLSCLTIILASKLSKTIKYRAEISAL</sequence>
<organism evidence="2 3">
    <name type="scientific">Treponema pedis</name>
    <dbReference type="NCBI Taxonomy" id="409322"/>
    <lineage>
        <taxon>Bacteria</taxon>
        <taxon>Pseudomonadati</taxon>
        <taxon>Spirochaetota</taxon>
        <taxon>Spirochaetia</taxon>
        <taxon>Spirochaetales</taxon>
        <taxon>Treponemataceae</taxon>
        <taxon>Treponema</taxon>
    </lineage>
</organism>
<reference evidence="2 3" key="1">
    <citation type="submission" date="2020-09" db="EMBL/GenBank/DDBJ databases">
        <title>Characterization of Treponema spp. from bovine digital dermatitis in Korea.</title>
        <authorList>
            <person name="Espiritu H.M."/>
            <person name="Cho Y.I."/>
            <person name="Mamuad L."/>
        </authorList>
    </citation>
    <scope>NUCLEOTIDE SEQUENCE [LARGE SCALE GENOMIC DNA]</scope>
    <source>
        <strain evidence="2 3">KS1</strain>
    </source>
</reference>
<keyword evidence="1" id="KW-0472">Membrane</keyword>
<evidence type="ECO:0000313" key="3">
    <source>
        <dbReference type="Proteomes" id="UP000593915"/>
    </source>
</evidence>
<evidence type="ECO:0000313" key="2">
    <source>
        <dbReference type="EMBL" id="QOW61177.1"/>
    </source>
</evidence>
<feature type="transmembrane region" description="Helical" evidence="1">
    <location>
        <begin position="45"/>
        <end position="64"/>
    </location>
</feature>
<dbReference type="AlphaFoldDB" id="A0A7S7AWQ6"/>
<evidence type="ECO:0000256" key="1">
    <source>
        <dbReference type="SAM" id="Phobius"/>
    </source>
</evidence>
<dbReference type="RefSeq" id="WP_194076651.1">
    <property type="nucleotide sequence ID" value="NZ_CP061839.1"/>
</dbReference>
<proteinExistence type="predicted"/>
<keyword evidence="1" id="KW-0812">Transmembrane</keyword>
<feature type="transmembrane region" description="Helical" evidence="1">
    <location>
        <begin position="117"/>
        <end position="136"/>
    </location>
</feature>